<dbReference type="EMBL" id="LR746265">
    <property type="protein sequence ID" value="CAA7391185.1"/>
    <property type="molecule type" value="Genomic_DNA"/>
</dbReference>
<dbReference type="AlphaFoldDB" id="A0A7I8K2U8"/>
<protein>
    <submittedName>
        <fullName evidence="1">Uncharacterized protein</fullName>
    </submittedName>
</protein>
<gene>
    <name evidence="1" type="ORF">SI8410_02002542</name>
</gene>
<evidence type="ECO:0000313" key="2">
    <source>
        <dbReference type="Proteomes" id="UP000663760"/>
    </source>
</evidence>
<dbReference type="PANTHER" id="PTHR38360">
    <property type="entry name" value="OS03G0120000 PROTEIN"/>
    <property type="match status" value="1"/>
</dbReference>
<dbReference type="OrthoDB" id="409848at2759"/>
<name>A0A7I8K2U8_SPIIN</name>
<proteinExistence type="predicted"/>
<sequence length="480" mass="53329">MRGEREQKSPNTAVQLSGVEEKLHHHSPLPRHRFPFIAASYPSVKCPSTAKSSNRTRHLHHRRTNLLLTLRLGAAMSSPSSRLLQLVACFLSLVSLLQGADAAAPVPTVNLSRVEDAQYFHIYFGESFKVIKNSIDGKSYLLTQRNSRMASTARYCTGRIKSFVIPLSNYSLDTSAPVSFFELLGLLEGLKGVTSDSVTSECLLKSLSTGSTALVSKKDTQQLKQFAAHFVSDVDGEQACNYAAFMPMEEISPLQRAEWIRYLAPFANAEARANVVYNAVKSNYLCLNKMAMNQSEEFKPVVAWVEYNQGIWSFVREDYKRQLVRDAGGENIDDSLTSNSYNVSDPDDMDNFHAILCTVAVLIDETYTPEPAKYTLSSFLENVEVTDNSCFVFLTNQSLWRTDKRIRATADGHATDWFDGAIAQPQLVLADLIEAFFPTGSYNTTFLRNLAKGDEVFTVGPETCDRGSSAPLEPTIVSCQ</sequence>
<keyword evidence="2" id="KW-1185">Reference proteome</keyword>
<dbReference type="SUPFAM" id="SSF53807">
    <property type="entry name" value="Helical backbone' metal receptor"/>
    <property type="match status" value="1"/>
</dbReference>
<dbReference type="Proteomes" id="UP000663760">
    <property type="component" value="Chromosome 2"/>
</dbReference>
<reference evidence="1" key="1">
    <citation type="submission" date="2020-02" db="EMBL/GenBank/DDBJ databases">
        <authorList>
            <person name="Scholz U."/>
            <person name="Mascher M."/>
            <person name="Fiebig A."/>
        </authorList>
    </citation>
    <scope>NUCLEOTIDE SEQUENCE</scope>
</reference>
<organism evidence="1 2">
    <name type="scientific">Spirodela intermedia</name>
    <name type="common">Intermediate duckweed</name>
    <dbReference type="NCBI Taxonomy" id="51605"/>
    <lineage>
        <taxon>Eukaryota</taxon>
        <taxon>Viridiplantae</taxon>
        <taxon>Streptophyta</taxon>
        <taxon>Embryophyta</taxon>
        <taxon>Tracheophyta</taxon>
        <taxon>Spermatophyta</taxon>
        <taxon>Magnoliopsida</taxon>
        <taxon>Liliopsida</taxon>
        <taxon>Araceae</taxon>
        <taxon>Lemnoideae</taxon>
        <taxon>Spirodela</taxon>
    </lineage>
</organism>
<dbReference type="PANTHER" id="PTHR38360:SF1">
    <property type="entry name" value="F12P19.7"/>
    <property type="match status" value="1"/>
</dbReference>
<accession>A0A7I8K2U8</accession>
<evidence type="ECO:0000313" key="1">
    <source>
        <dbReference type="EMBL" id="CAA7391185.1"/>
    </source>
</evidence>